<feature type="compositionally biased region" description="Low complexity" evidence="1">
    <location>
        <begin position="18"/>
        <end position="36"/>
    </location>
</feature>
<feature type="compositionally biased region" description="Low complexity" evidence="1">
    <location>
        <begin position="100"/>
        <end position="112"/>
    </location>
</feature>
<name>A0AAD9S0K4_9HYME</name>
<gene>
    <name evidence="2" type="ORF">KPH14_006363</name>
</gene>
<evidence type="ECO:0000256" key="1">
    <source>
        <dbReference type="SAM" id="MobiDB-lite"/>
    </source>
</evidence>
<accession>A0AAD9S0K4</accession>
<feature type="region of interest" description="Disordered" evidence="1">
    <location>
        <begin position="148"/>
        <end position="179"/>
    </location>
</feature>
<feature type="region of interest" description="Disordered" evidence="1">
    <location>
        <begin position="1"/>
        <end position="115"/>
    </location>
</feature>
<feature type="compositionally biased region" description="Polar residues" evidence="1">
    <location>
        <begin position="1"/>
        <end position="12"/>
    </location>
</feature>
<dbReference type="EMBL" id="JAIFRP010000003">
    <property type="protein sequence ID" value="KAK2588591.1"/>
    <property type="molecule type" value="Genomic_DNA"/>
</dbReference>
<reference evidence="2" key="1">
    <citation type="submission" date="2021-08" db="EMBL/GenBank/DDBJ databases">
        <authorList>
            <person name="Misof B."/>
            <person name="Oliver O."/>
            <person name="Podsiadlowski L."/>
            <person name="Donath A."/>
            <person name="Peters R."/>
            <person name="Mayer C."/>
            <person name="Rust J."/>
            <person name="Gunkel S."/>
            <person name="Lesny P."/>
            <person name="Martin S."/>
            <person name="Oeyen J.P."/>
            <person name="Petersen M."/>
            <person name="Panagiotis P."/>
            <person name="Wilbrandt J."/>
            <person name="Tanja T."/>
        </authorList>
    </citation>
    <scope>NUCLEOTIDE SEQUENCE</scope>
    <source>
        <strain evidence="2">GBR_01_08_01A</strain>
        <tissue evidence="2">Thorax + abdomen</tissue>
    </source>
</reference>
<reference evidence="2" key="2">
    <citation type="journal article" date="2023" name="Commun. Biol.">
        <title>Intrasexual cuticular hydrocarbon dimorphism in a wasp sheds light on hydrocarbon biosynthesis genes in Hymenoptera.</title>
        <authorList>
            <person name="Moris V.C."/>
            <person name="Podsiadlowski L."/>
            <person name="Martin S."/>
            <person name="Oeyen J.P."/>
            <person name="Donath A."/>
            <person name="Petersen M."/>
            <person name="Wilbrandt J."/>
            <person name="Misof B."/>
            <person name="Liedtke D."/>
            <person name="Thamm M."/>
            <person name="Scheiner R."/>
            <person name="Schmitt T."/>
            <person name="Niehuis O."/>
        </authorList>
    </citation>
    <scope>NUCLEOTIDE SEQUENCE</scope>
    <source>
        <strain evidence="2">GBR_01_08_01A</strain>
    </source>
</reference>
<keyword evidence="3" id="KW-1185">Reference proteome</keyword>
<dbReference type="AlphaFoldDB" id="A0AAD9S0K4"/>
<evidence type="ECO:0000313" key="3">
    <source>
        <dbReference type="Proteomes" id="UP001258017"/>
    </source>
</evidence>
<organism evidence="2 3">
    <name type="scientific">Odynerus spinipes</name>
    <dbReference type="NCBI Taxonomy" id="1348599"/>
    <lineage>
        <taxon>Eukaryota</taxon>
        <taxon>Metazoa</taxon>
        <taxon>Ecdysozoa</taxon>
        <taxon>Arthropoda</taxon>
        <taxon>Hexapoda</taxon>
        <taxon>Insecta</taxon>
        <taxon>Pterygota</taxon>
        <taxon>Neoptera</taxon>
        <taxon>Endopterygota</taxon>
        <taxon>Hymenoptera</taxon>
        <taxon>Apocrita</taxon>
        <taxon>Aculeata</taxon>
        <taxon>Vespoidea</taxon>
        <taxon>Vespidae</taxon>
        <taxon>Eumeninae</taxon>
        <taxon>Odynerus</taxon>
    </lineage>
</organism>
<dbReference type="Proteomes" id="UP001258017">
    <property type="component" value="Unassembled WGS sequence"/>
</dbReference>
<feature type="compositionally biased region" description="Basic and acidic residues" evidence="1">
    <location>
        <begin position="152"/>
        <end position="179"/>
    </location>
</feature>
<proteinExistence type="predicted"/>
<feature type="compositionally biased region" description="Polar residues" evidence="1">
    <location>
        <begin position="70"/>
        <end position="81"/>
    </location>
</feature>
<feature type="compositionally biased region" description="Basic and acidic residues" evidence="1">
    <location>
        <begin position="83"/>
        <end position="93"/>
    </location>
</feature>
<comment type="caution">
    <text evidence="2">The sequence shown here is derived from an EMBL/GenBank/DDBJ whole genome shotgun (WGS) entry which is preliminary data.</text>
</comment>
<sequence>MTRGILTTSPTKLPSLALSYLPPRSVPSSLRSPSPSAIYANHKYDEEDVDGTMESVGKRRSHQLAEDNSYVRQDSRPTTVSLRFKDEIPRTSDEVQEILSSTGRNRTRSSSPRTERYFEISTKGFDSMERHRSLPIRSSYKVMEEKDEEEENVVRENAATDHRELYRGKKPDSRNPYRDSQDITRAIRFLDRFLSSALNGDSYNSELHLPPNPVLALVLSRYGRYVPGPQNPRHYSYMAVNNIHNNRPFGQYKLEREEEPRYVTSR</sequence>
<evidence type="ECO:0000313" key="2">
    <source>
        <dbReference type="EMBL" id="KAK2588591.1"/>
    </source>
</evidence>
<protein>
    <submittedName>
        <fullName evidence="2">Uncharacterized protein</fullName>
    </submittedName>
</protein>